<sequence length="231" mass="26125">MDQVPSPRYCFQTRPIQSRAHFDNAAEPYIPGIPTMKAPRSGGCETVDRFIDRFNKSRQQWERKVREGHYHHYVPPITRENIDETDNLQPPVNVDIKKVIRPSDRWIAENPVENLGSMAEDYDYIRAEDLSAAFMNDPNSVAKYVIAHRHEDPVMYLLVESPRNNSGQPLPPTNMPQPNMQPVAGSSRPSLATQNQPRNLQSRNILNDDPSVPNTSFSIPSPANSSSHSPS</sequence>
<gene>
    <name evidence="2" type="ORF">OCU04_004843</name>
</gene>
<feature type="region of interest" description="Disordered" evidence="1">
    <location>
        <begin position="161"/>
        <end position="231"/>
    </location>
</feature>
<reference evidence="2" key="1">
    <citation type="submission" date="2022-11" db="EMBL/GenBank/DDBJ databases">
        <title>Genome Resource of Sclerotinia nivalis Strain SnTB1, a Plant Pathogen Isolated from American Ginseng.</title>
        <authorList>
            <person name="Fan S."/>
        </authorList>
    </citation>
    <scope>NUCLEOTIDE SEQUENCE</scope>
    <source>
        <strain evidence="2">SnTB1</strain>
    </source>
</reference>
<proteinExistence type="predicted"/>
<dbReference type="EMBL" id="JAPEIS010000004">
    <property type="protein sequence ID" value="KAJ8067499.1"/>
    <property type="molecule type" value="Genomic_DNA"/>
</dbReference>
<evidence type="ECO:0000313" key="3">
    <source>
        <dbReference type="Proteomes" id="UP001152300"/>
    </source>
</evidence>
<dbReference type="OrthoDB" id="3539733at2759"/>
<accession>A0A9X0ARD1</accession>
<evidence type="ECO:0000313" key="2">
    <source>
        <dbReference type="EMBL" id="KAJ8067499.1"/>
    </source>
</evidence>
<dbReference type="AlphaFoldDB" id="A0A9X0ARD1"/>
<evidence type="ECO:0000256" key="1">
    <source>
        <dbReference type="SAM" id="MobiDB-lite"/>
    </source>
</evidence>
<protein>
    <submittedName>
        <fullName evidence="2">Uncharacterized protein</fullName>
    </submittedName>
</protein>
<organism evidence="2 3">
    <name type="scientific">Sclerotinia nivalis</name>
    <dbReference type="NCBI Taxonomy" id="352851"/>
    <lineage>
        <taxon>Eukaryota</taxon>
        <taxon>Fungi</taxon>
        <taxon>Dikarya</taxon>
        <taxon>Ascomycota</taxon>
        <taxon>Pezizomycotina</taxon>
        <taxon>Leotiomycetes</taxon>
        <taxon>Helotiales</taxon>
        <taxon>Sclerotiniaceae</taxon>
        <taxon>Sclerotinia</taxon>
    </lineage>
</organism>
<keyword evidence="3" id="KW-1185">Reference proteome</keyword>
<dbReference type="Proteomes" id="UP001152300">
    <property type="component" value="Unassembled WGS sequence"/>
</dbReference>
<feature type="compositionally biased region" description="Polar residues" evidence="1">
    <location>
        <begin position="187"/>
        <end position="205"/>
    </location>
</feature>
<feature type="compositionally biased region" description="Low complexity" evidence="1">
    <location>
        <begin position="216"/>
        <end position="231"/>
    </location>
</feature>
<comment type="caution">
    <text evidence="2">The sequence shown here is derived from an EMBL/GenBank/DDBJ whole genome shotgun (WGS) entry which is preliminary data.</text>
</comment>
<name>A0A9X0ARD1_9HELO</name>